<dbReference type="InterPro" id="IPR000073">
    <property type="entry name" value="AB_hydrolase_1"/>
</dbReference>
<dbReference type="Proteomes" id="UP000248553">
    <property type="component" value="Unassembled WGS sequence"/>
</dbReference>
<dbReference type="Pfam" id="PF12697">
    <property type="entry name" value="Abhydrolase_6"/>
    <property type="match status" value="1"/>
</dbReference>
<organism evidence="2 3">
    <name type="scientific">Hymenobacter edaphi</name>
    <dbReference type="NCBI Taxonomy" id="2211146"/>
    <lineage>
        <taxon>Bacteria</taxon>
        <taxon>Pseudomonadati</taxon>
        <taxon>Bacteroidota</taxon>
        <taxon>Cytophagia</taxon>
        <taxon>Cytophagales</taxon>
        <taxon>Hymenobacteraceae</taxon>
        <taxon>Hymenobacter</taxon>
    </lineage>
</organism>
<evidence type="ECO:0000313" key="2">
    <source>
        <dbReference type="EMBL" id="RAK65077.1"/>
    </source>
</evidence>
<dbReference type="InterPro" id="IPR029058">
    <property type="entry name" value="AB_hydrolase_fold"/>
</dbReference>
<dbReference type="PANTHER" id="PTHR43194">
    <property type="entry name" value="HYDROLASE ALPHA/BETA FOLD FAMILY"/>
    <property type="match status" value="1"/>
</dbReference>
<dbReference type="EMBL" id="QHKM01000005">
    <property type="protein sequence ID" value="RAK65077.1"/>
    <property type="molecule type" value="Genomic_DNA"/>
</dbReference>
<dbReference type="Gene3D" id="3.40.50.1820">
    <property type="entry name" value="alpha/beta hydrolase"/>
    <property type="match status" value="1"/>
</dbReference>
<proteinExistence type="predicted"/>
<comment type="caution">
    <text evidence="2">The sequence shown here is derived from an EMBL/GenBank/DDBJ whole genome shotgun (WGS) entry which is preliminary data.</text>
</comment>
<dbReference type="SUPFAM" id="SSF53474">
    <property type="entry name" value="alpha/beta-Hydrolases"/>
    <property type="match status" value="1"/>
</dbReference>
<dbReference type="GO" id="GO:0016787">
    <property type="term" value="F:hydrolase activity"/>
    <property type="evidence" value="ECO:0007669"/>
    <property type="project" value="UniProtKB-KW"/>
</dbReference>
<dbReference type="RefSeq" id="WP_111479162.1">
    <property type="nucleotide sequence ID" value="NZ_QHKM01000005.1"/>
</dbReference>
<feature type="domain" description="AB hydrolase-1" evidence="1">
    <location>
        <begin position="9"/>
        <end position="245"/>
    </location>
</feature>
<keyword evidence="2" id="KW-0378">Hydrolase</keyword>
<accession>A0A328BDR3</accession>
<evidence type="ECO:0000313" key="3">
    <source>
        <dbReference type="Proteomes" id="UP000248553"/>
    </source>
</evidence>
<protein>
    <submittedName>
        <fullName evidence="2">Alpha/beta hydrolase</fullName>
    </submittedName>
</protein>
<dbReference type="InterPro" id="IPR050228">
    <property type="entry name" value="Carboxylesterase_BioH"/>
</dbReference>
<sequence>MENRSTRTIVFLTGAFVSHHCWDEWQAYFEARGYTCLAPPWLYKDAPVEELRRRHPDPQLASLRLTQLIDHFAGIIRELPEKPILIGHSYGGLLTQLLVQRDLAAAGVAIDSVAPQGVFTFKWSFYRATWGPLGFLTDVNKPFMMSFRQWQYAFVNGMPLEAQRAAYEQLTIPESKRISRDGLTRAARVDFRRPHVPLLLVAGEADHIMPASLNYANYRRYARYAGSVTDFKEFAGRNHFILGQPGWQEVADFVLSWLQRQEQAPAAAEAAVPELAGAY</sequence>
<dbReference type="AlphaFoldDB" id="A0A328BDR3"/>
<evidence type="ECO:0000259" key="1">
    <source>
        <dbReference type="Pfam" id="PF12697"/>
    </source>
</evidence>
<keyword evidence="3" id="KW-1185">Reference proteome</keyword>
<dbReference type="OrthoDB" id="9814966at2"/>
<reference evidence="3" key="1">
    <citation type="submission" date="2018-05" db="EMBL/GenBank/DDBJ databases">
        <authorList>
            <person name="Nie L."/>
        </authorList>
    </citation>
    <scope>NUCLEOTIDE SEQUENCE [LARGE SCALE GENOMIC DNA]</scope>
    <source>
        <strain evidence="3">NL</strain>
    </source>
</reference>
<gene>
    <name evidence="2" type="ORF">DLM85_16160</name>
</gene>
<dbReference type="PANTHER" id="PTHR43194:SF2">
    <property type="entry name" value="PEROXISOMAL MEMBRANE PROTEIN LPX1"/>
    <property type="match status" value="1"/>
</dbReference>
<name>A0A328BDR3_9BACT</name>